<keyword evidence="2" id="KW-0812">Transmembrane</keyword>
<reference evidence="3 4" key="1">
    <citation type="submission" date="2019-06" db="EMBL/GenBank/DDBJ databases">
        <title>Sequencing the genomes of 1000 actinobacteria strains.</title>
        <authorList>
            <person name="Klenk H.-P."/>
        </authorList>
    </citation>
    <scope>NUCLEOTIDE SEQUENCE [LARGE SCALE GENOMIC DNA]</scope>
    <source>
        <strain evidence="3 4">DSM 20169</strain>
    </source>
</reference>
<evidence type="ECO:0008006" key="5">
    <source>
        <dbReference type="Google" id="ProtNLM"/>
    </source>
</evidence>
<keyword evidence="4" id="KW-1185">Reference proteome</keyword>
<proteinExistence type="predicted"/>
<gene>
    <name evidence="3" type="ORF">FB560_2027</name>
</gene>
<keyword evidence="2" id="KW-1133">Transmembrane helix</keyword>
<name>A0A543BNG3_9MICO</name>
<feature type="region of interest" description="Disordered" evidence="1">
    <location>
        <begin position="53"/>
        <end position="72"/>
    </location>
</feature>
<feature type="transmembrane region" description="Helical" evidence="2">
    <location>
        <begin position="78"/>
        <end position="97"/>
    </location>
</feature>
<feature type="transmembrane region" description="Helical" evidence="2">
    <location>
        <begin position="117"/>
        <end position="138"/>
    </location>
</feature>
<dbReference type="AlphaFoldDB" id="A0A543BNG3"/>
<protein>
    <recommendedName>
        <fullName evidence="5">DNA polymerase III subunit gamma/tau</fullName>
    </recommendedName>
</protein>
<evidence type="ECO:0000256" key="1">
    <source>
        <dbReference type="SAM" id="MobiDB-lite"/>
    </source>
</evidence>
<comment type="caution">
    <text evidence="3">The sequence shown here is derived from an EMBL/GenBank/DDBJ whole genome shotgun (WGS) entry which is preliminary data.</text>
</comment>
<evidence type="ECO:0000256" key="2">
    <source>
        <dbReference type="SAM" id="Phobius"/>
    </source>
</evidence>
<dbReference type="Proteomes" id="UP000317209">
    <property type="component" value="Unassembled WGS sequence"/>
</dbReference>
<organism evidence="3 4">
    <name type="scientific">Microbacterium saperdae</name>
    <dbReference type="NCBI Taxonomy" id="69368"/>
    <lineage>
        <taxon>Bacteria</taxon>
        <taxon>Bacillati</taxon>
        <taxon>Actinomycetota</taxon>
        <taxon>Actinomycetes</taxon>
        <taxon>Micrococcales</taxon>
        <taxon>Microbacteriaceae</taxon>
        <taxon>Microbacterium</taxon>
    </lineage>
</organism>
<keyword evidence="2" id="KW-0472">Membrane</keyword>
<feature type="compositionally biased region" description="Acidic residues" evidence="1">
    <location>
        <begin position="18"/>
        <end position="31"/>
    </location>
</feature>
<evidence type="ECO:0000313" key="4">
    <source>
        <dbReference type="Proteomes" id="UP000317209"/>
    </source>
</evidence>
<feature type="region of interest" description="Disordered" evidence="1">
    <location>
        <begin position="17"/>
        <end position="43"/>
    </location>
</feature>
<dbReference type="EMBL" id="VFOX01000001">
    <property type="protein sequence ID" value="TQL86370.1"/>
    <property type="molecule type" value="Genomic_DNA"/>
</dbReference>
<evidence type="ECO:0000313" key="3">
    <source>
        <dbReference type="EMBL" id="TQL86370.1"/>
    </source>
</evidence>
<sequence>MPLSLVERVSYSGGMTSDSDDALSWDGDEDAPPIAPALPSGWNAVGKGSDEVGRVGDDGAAEDTAVADPEGSEPLSTAMLLVLGVVGGVYLLYSIGWVVGGLRLKPLANFFVADAMFLPWFVLAIAAPALWFLATWALTRGRAAWIRVSLLLLGVVLLVPWPFVTVGVIGS</sequence>
<feature type="transmembrane region" description="Helical" evidence="2">
    <location>
        <begin position="150"/>
        <end position="170"/>
    </location>
</feature>
<accession>A0A543BNG3</accession>